<accession>A0A2W1N8V1</accession>
<dbReference type="InterPro" id="IPR016040">
    <property type="entry name" value="NAD(P)-bd_dom"/>
</dbReference>
<dbReference type="Proteomes" id="UP000214746">
    <property type="component" value="Unassembled WGS sequence"/>
</dbReference>
<dbReference type="Gene3D" id="3.40.50.720">
    <property type="entry name" value="NAD(P)-binding Rossmann-like Domain"/>
    <property type="match status" value="1"/>
</dbReference>
<dbReference type="Pfam" id="PF16363">
    <property type="entry name" value="GDP_Man_Dehyd"/>
    <property type="match status" value="1"/>
</dbReference>
<dbReference type="SUPFAM" id="SSF51735">
    <property type="entry name" value="NAD(P)-binding Rossmann-fold domains"/>
    <property type="match status" value="1"/>
</dbReference>
<dbReference type="OrthoDB" id="9779041at2"/>
<evidence type="ECO:0000313" key="3">
    <source>
        <dbReference type="Proteomes" id="UP000214746"/>
    </source>
</evidence>
<reference evidence="2" key="1">
    <citation type="submission" date="2018-06" db="EMBL/GenBank/DDBJ databases">
        <title>Paenibacillus xerothermodurans sp. nov. an extremely dry heat resistant spore forming bacterium isolated from the soil of Cape Canaveral, Florida.</title>
        <authorList>
            <person name="Seuylemezian A."/>
            <person name="Kaur N."/>
            <person name="Patil P."/>
            <person name="Patil P."/>
            <person name="Mayilraj S."/>
            <person name="Vaishampayan P."/>
        </authorList>
    </citation>
    <scope>NUCLEOTIDE SEQUENCE [LARGE SCALE GENOMIC DNA]</scope>
    <source>
        <strain evidence="2">ATCC 27380</strain>
    </source>
</reference>
<dbReference type="EMBL" id="NHRJ02000005">
    <property type="protein sequence ID" value="PZE20817.1"/>
    <property type="molecule type" value="Genomic_DNA"/>
</dbReference>
<dbReference type="PANTHER" id="PTHR43000">
    <property type="entry name" value="DTDP-D-GLUCOSE 4,6-DEHYDRATASE-RELATED"/>
    <property type="match status" value="1"/>
</dbReference>
<evidence type="ECO:0000259" key="1">
    <source>
        <dbReference type="Pfam" id="PF16363"/>
    </source>
</evidence>
<dbReference type="AlphaFoldDB" id="A0A2W1N8V1"/>
<sequence length="312" mass="34695">MTRMLVTGGTGFVGTYMVNLLRDLGYQVSSTSHSRPEQANHFYLDLTNTSNVQAVIQQVKPTHIIHLAGQSSVQHSWKFKQQTFDINLSGTINLLDAILKFSPDCRVLSVGSSEEYGCVDQKDTQIDEMYFTRPMSPYGVSKLSSGLICMQYAKAYCLDIVHTRTFNHIGPGQSLGFVTQDFAQQIAQIQLGKRQPVIHVGNLESIRDFTDVRDIVKAYERLLFSSSTGEIFNVCSGVGIKMADILKTLIDISNVKINIQRDPEKMRPSDVPILVGNNDKITSATGWAPQIGVAASLADILHDRWSKEHAQR</sequence>
<dbReference type="InterPro" id="IPR036291">
    <property type="entry name" value="NAD(P)-bd_dom_sf"/>
</dbReference>
<proteinExistence type="predicted"/>
<dbReference type="Gene3D" id="3.90.25.10">
    <property type="entry name" value="UDP-galactose 4-epimerase, domain 1"/>
    <property type="match status" value="1"/>
</dbReference>
<dbReference type="RefSeq" id="WP_089200188.1">
    <property type="nucleotide sequence ID" value="NZ_NHRJ02000005.1"/>
</dbReference>
<gene>
    <name evidence="2" type="ORF">CBW46_011730</name>
</gene>
<name>A0A2W1N8V1_PAEXE</name>
<feature type="domain" description="NAD(P)-binding" evidence="1">
    <location>
        <begin position="5"/>
        <end position="295"/>
    </location>
</feature>
<keyword evidence="3" id="KW-1185">Reference proteome</keyword>
<protein>
    <submittedName>
        <fullName evidence="2">GDP-mannose 4,6 dehydratase</fullName>
    </submittedName>
</protein>
<organism evidence="2 3">
    <name type="scientific">Paenibacillus xerothermodurans</name>
    <dbReference type="NCBI Taxonomy" id="1977292"/>
    <lineage>
        <taxon>Bacteria</taxon>
        <taxon>Bacillati</taxon>
        <taxon>Bacillota</taxon>
        <taxon>Bacilli</taxon>
        <taxon>Bacillales</taxon>
        <taxon>Paenibacillaceae</taxon>
        <taxon>Paenibacillus</taxon>
    </lineage>
</organism>
<comment type="caution">
    <text evidence="2">The sequence shown here is derived from an EMBL/GenBank/DDBJ whole genome shotgun (WGS) entry which is preliminary data.</text>
</comment>
<evidence type="ECO:0000313" key="2">
    <source>
        <dbReference type="EMBL" id="PZE20817.1"/>
    </source>
</evidence>